<accession>A0A4Y2GDT6</accession>
<reference evidence="2 3" key="1">
    <citation type="journal article" date="2019" name="Sci. Rep.">
        <title>Orb-weaving spider Araneus ventricosus genome elucidates the spidroin gene catalogue.</title>
        <authorList>
            <person name="Kono N."/>
            <person name="Nakamura H."/>
            <person name="Ohtoshi R."/>
            <person name="Moran D.A.P."/>
            <person name="Shinohara A."/>
            <person name="Yoshida Y."/>
            <person name="Fujiwara M."/>
            <person name="Mori M."/>
            <person name="Tomita M."/>
            <person name="Arakawa K."/>
        </authorList>
    </citation>
    <scope>NUCLEOTIDE SEQUENCE [LARGE SCALE GENOMIC DNA]</scope>
</reference>
<proteinExistence type="predicted"/>
<name>A0A4Y2GDT6_ARAVE</name>
<dbReference type="OrthoDB" id="6434143at2759"/>
<dbReference type="AlphaFoldDB" id="A0A4Y2GDT6"/>
<dbReference type="EMBL" id="BGPR01001312">
    <property type="protein sequence ID" value="GBM50859.1"/>
    <property type="molecule type" value="Genomic_DNA"/>
</dbReference>
<protein>
    <recommendedName>
        <fullName evidence="4">IGFBP N-terminal domain-containing protein</fullName>
    </recommendedName>
</protein>
<dbReference type="Proteomes" id="UP000499080">
    <property type="component" value="Unassembled WGS sequence"/>
</dbReference>
<gene>
    <name evidence="2" type="ORF">AVEN_140959_1</name>
</gene>
<evidence type="ECO:0000313" key="3">
    <source>
        <dbReference type="Proteomes" id="UP000499080"/>
    </source>
</evidence>
<keyword evidence="3" id="KW-1185">Reference proteome</keyword>
<feature type="chain" id="PRO_5021413512" description="IGFBP N-terminal domain-containing protein" evidence="1">
    <location>
        <begin position="21"/>
        <end position="103"/>
    </location>
</feature>
<sequence>MSETICCILLMIALLGGVQSLQEPFLCPEPDCETEECRHMERSGLCDEVAKGQLELTTQNCGCCFLCSDRKPGPAICQVDSSSVTKALITVKTYAASRAHIFR</sequence>
<comment type="caution">
    <text evidence="2">The sequence shown here is derived from an EMBL/GenBank/DDBJ whole genome shotgun (WGS) entry which is preliminary data.</text>
</comment>
<evidence type="ECO:0008006" key="4">
    <source>
        <dbReference type="Google" id="ProtNLM"/>
    </source>
</evidence>
<organism evidence="2 3">
    <name type="scientific">Araneus ventricosus</name>
    <name type="common">Orbweaver spider</name>
    <name type="synonym">Epeira ventricosa</name>
    <dbReference type="NCBI Taxonomy" id="182803"/>
    <lineage>
        <taxon>Eukaryota</taxon>
        <taxon>Metazoa</taxon>
        <taxon>Ecdysozoa</taxon>
        <taxon>Arthropoda</taxon>
        <taxon>Chelicerata</taxon>
        <taxon>Arachnida</taxon>
        <taxon>Araneae</taxon>
        <taxon>Araneomorphae</taxon>
        <taxon>Entelegynae</taxon>
        <taxon>Araneoidea</taxon>
        <taxon>Araneidae</taxon>
        <taxon>Araneus</taxon>
    </lineage>
</organism>
<evidence type="ECO:0000313" key="2">
    <source>
        <dbReference type="EMBL" id="GBM50859.1"/>
    </source>
</evidence>
<evidence type="ECO:0000256" key="1">
    <source>
        <dbReference type="SAM" id="SignalP"/>
    </source>
</evidence>
<keyword evidence="1" id="KW-0732">Signal</keyword>
<feature type="signal peptide" evidence="1">
    <location>
        <begin position="1"/>
        <end position="20"/>
    </location>
</feature>